<dbReference type="InterPro" id="IPR001544">
    <property type="entry name" value="Aminotrans_IV"/>
</dbReference>
<dbReference type="NCBIfam" id="TIGR03461">
    <property type="entry name" value="pabC_Proteo"/>
    <property type="match status" value="1"/>
</dbReference>
<dbReference type="InterPro" id="IPR050571">
    <property type="entry name" value="Class-IV_PLP-Dep_Aminotrnsfr"/>
</dbReference>
<evidence type="ECO:0000256" key="11">
    <source>
        <dbReference type="ARBA" id="ARBA00069174"/>
    </source>
</evidence>
<evidence type="ECO:0000313" key="16">
    <source>
        <dbReference type="Proteomes" id="UP000244334"/>
    </source>
</evidence>
<proteinExistence type="inferred from homology"/>
<dbReference type="InterPro" id="IPR017824">
    <property type="entry name" value="Aminodeoxychorismate_lyase_IV"/>
</dbReference>
<dbReference type="GO" id="GO:0046656">
    <property type="term" value="P:folic acid biosynthetic process"/>
    <property type="evidence" value="ECO:0007669"/>
    <property type="project" value="UniProtKB-KW"/>
</dbReference>
<dbReference type="PROSITE" id="PS00770">
    <property type="entry name" value="AA_TRANSFER_CLASS_4"/>
    <property type="match status" value="1"/>
</dbReference>
<reference evidence="15" key="1">
    <citation type="submission" date="2018-04" db="EMBL/GenBank/DDBJ databases">
        <title>Genomes of the Obligate Erwinia dacicola and Facultative Enterobacter sp. OLF Endosymbionts of the Olive Fruit fly, Bactrocera oleae.</title>
        <authorList>
            <person name="Estes A.M."/>
            <person name="Hearn D.J."/>
            <person name="Agarwal S."/>
            <person name="Pierson E.A."/>
            <person name="Dunning-Hotopp J.C."/>
        </authorList>
    </citation>
    <scope>NUCLEOTIDE SEQUENCE [LARGE SCALE GENOMIC DNA]</scope>
    <source>
        <strain evidence="15">Oroville</strain>
    </source>
</reference>
<evidence type="ECO:0000256" key="6">
    <source>
        <dbReference type="ARBA" id="ARBA00023239"/>
    </source>
</evidence>
<comment type="cofactor">
    <cofactor evidence="1 14">
        <name>pyridoxal 5'-phosphate</name>
        <dbReference type="ChEBI" id="CHEBI:597326"/>
    </cofactor>
</comment>
<gene>
    <name evidence="15" type="primary">pabC</name>
    <name evidence="15" type="ORF">ACZ87_00703</name>
</gene>
<dbReference type="EMBL" id="LJAM02000033">
    <property type="protein sequence ID" value="RAP72471.1"/>
    <property type="molecule type" value="Genomic_DNA"/>
</dbReference>
<dbReference type="GO" id="GO:0008153">
    <property type="term" value="P:4-aminobenzoate biosynthetic process"/>
    <property type="evidence" value="ECO:0007669"/>
    <property type="project" value="UniProtKB-UniRule"/>
</dbReference>
<evidence type="ECO:0000256" key="1">
    <source>
        <dbReference type="ARBA" id="ARBA00001933"/>
    </source>
</evidence>
<dbReference type="GO" id="GO:0030170">
    <property type="term" value="F:pyridoxal phosphate binding"/>
    <property type="evidence" value="ECO:0007669"/>
    <property type="project" value="InterPro"/>
</dbReference>
<dbReference type="PANTHER" id="PTHR42743">
    <property type="entry name" value="AMINO-ACID AMINOTRANSFERASE"/>
    <property type="match status" value="1"/>
</dbReference>
<keyword evidence="5" id="KW-0289">Folate biosynthesis</keyword>
<keyword evidence="16" id="KW-1185">Reference proteome</keyword>
<comment type="catalytic activity">
    <reaction evidence="9">
        <text>4-amino-4-deoxychorismate = 4-aminobenzoate + pyruvate + H(+)</text>
        <dbReference type="Rhea" id="RHEA:16201"/>
        <dbReference type="ChEBI" id="CHEBI:15361"/>
        <dbReference type="ChEBI" id="CHEBI:15378"/>
        <dbReference type="ChEBI" id="CHEBI:17836"/>
        <dbReference type="ChEBI" id="CHEBI:58406"/>
        <dbReference type="EC" id="4.1.3.38"/>
    </reaction>
</comment>
<sequence>MMWVNGLAQESIEARDRAVQFGDGCFTTARILHGKMLQPEAHRQRLQQACERLMIAGVDWQLLAQEMVAIASTIDDGVMKVIITRGSGGRGYSACGCQQPARIMSLAAWPTHYLRLRQTGVCLALSTVRLGKNPLLAGIKHLNRLEQVMIRIELEQTAADEALVLDSDGMLVECCAANLFWRVGEQVFTPDLSASGVNGIKRQQVMQQVIGFGYALSEVRQDYQVLADAEEVLITNALMPVLPVSQIEAWRYTSRDLFSQLNPDNE</sequence>
<comment type="pathway">
    <text evidence="7">Cofactor biosynthesis; tetrahydrofolate biosynthesis; 4-aminobenzoate from chorismate: step 2/2.</text>
</comment>
<comment type="function">
    <text evidence="10">Involved in the biosynthesis of p-aminobenzoate (PABA), a precursor of tetrahydrofolate. Converts 4-amino-4-deoxychorismate into 4-aminobenzoate (PABA) and pyruvate.</text>
</comment>
<accession>A0A328TTS3</accession>
<dbReference type="GO" id="GO:0005829">
    <property type="term" value="C:cytosol"/>
    <property type="evidence" value="ECO:0007669"/>
    <property type="project" value="TreeGrafter"/>
</dbReference>
<dbReference type="InterPro" id="IPR043131">
    <property type="entry name" value="BCAT-like_N"/>
</dbReference>
<dbReference type="NCBIfam" id="NF004761">
    <property type="entry name" value="PRK06092.1"/>
    <property type="match status" value="1"/>
</dbReference>
<name>A0A328TTS3_9GAMM</name>
<dbReference type="SUPFAM" id="SSF56752">
    <property type="entry name" value="D-aminoacid aminotransferase-like PLP-dependent enzymes"/>
    <property type="match status" value="1"/>
</dbReference>
<dbReference type="Gene3D" id="3.30.470.10">
    <property type="match status" value="1"/>
</dbReference>
<dbReference type="PANTHER" id="PTHR42743:SF2">
    <property type="entry name" value="AMINODEOXYCHORISMATE LYASE"/>
    <property type="match status" value="1"/>
</dbReference>
<dbReference type="EC" id="4.1.3.38" evidence="8 12"/>
<evidence type="ECO:0000256" key="10">
    <source>
        <dbReference type="ARBA" id="ARBA00054027"/>
    </source>
</evidence>
<dbReference type="CDD" id="cd01559">
    <property type="entry name" value="ADCL_like"/>
    <property type="match status" value="1"/>
</dbReference>
<comment type="caution">
    <text evidence="15">The sequence shown here is derived from an EMBL/GenBank/DDBJ whole genome shotgun (WGS) entry which is preliminary data.</text>
</comment>
<evidence type="ECO:0000256" key="14">
    <source>
        <dbReference type="RuleBase" id="RU004516"/>
    </source>
</evidence>
<dbReference type="FunFam" id="3.20.10.10:FF:000002">
    <property type="entry name" value="D-alanine aminotransferase"/>
    <property type="match status" value="1"/>
</dbReference>
<dbReference type="Proteomes" id="UP000244334">
    <property type="component" value="Unassembled WGS sequence"/>
</dbReference>
<dbReference type="InterPro" id="IPR018300">
    <property type="entry name" value="Aminotrans_IV_CS"/>
</dbReference>
<protein>
    <recommendedName>
        <fullName evidence="11 12">Aminodeoxychorismate lyase</fullName>
        <ecNumber evidence="8 12">4.1.3.38</ecNumber>
    </recommendedName>
</protein>
<comment type="subunit">
    <text evidence="3">Homodimer.</text>
</comment>
<evidence type="ECO:0000256" key="2">
    <source>
        <dbReference type="ARBA" id="ARBA00009320"/>
    </source>
</evidence>
<evidence type="ECO:0000256" key="7">
    <source>
        <dbReference type="ARBA" id="ARBA00035633"/>
    </source>
</evidence>
<dbReference type="Pfam" id="PF01063">
    <property type="entry name" value="Aminotran_4"/>
    <property type="match status" value="1"/>
</dbReference>
<comment type="similarity">
    <text evidence="2 13">Belongs to the class-IV pyridoxal-phosphate-dependent aminotransferase family.</text>
</comment>
<dbReference type="InterPro" id="IPR043132">
    <property type="entry name" value="BCAT-like_C"/>
</dbReference>
<keyword evidence="6 15" id="KW-0456">Lyase</keyword>
<organism evidence="15 16">
    <name type="scientific">Candidatus Erwinia dacicola</name>
    <dbReference type="NCBI Taxonomy" id="252393"/>
    <lineage>
        <taxon>Bacteria</taxon>
        <taxon>Pseudomonadati</taxon>
        <taxon>Pseudomonadota</taxon>
        <taxon>Gammaproteobacteria</taxon>
        <taxon>Enterobacterales</taxon>
        <taxon>Erwiniaceae</taxon>
        <taxon>Erwinia</taxon>
    </lineage>
</organism>
<evidence type="ECO:0000256" key="9">
    <source>
        <dbReference type="ARBA" id="ARBA00049529"/>
    </source>
</evidence>
<evidence type="ECO:0000256" key="13">
    <source>
        <dbReference type="RuleBase" id="RU004106"/>
    </source>
</evidence>
<evidence type="ECO:0000256" key="8">
    <source>
        <dbReference type="ARBA" id="ARBA00035676"/>
    </source>
</evidence>
<dbReference type="InterPro" id="IPR036038">
    <property type="entry name" value="Aminotransferase-like"/>
</dbReference>
<dbReference type="Gene3D" id="3.20.10.10">
    <property type="entry name" value="D-amino Acid Aminotransferase, subunit A, domain 2"/>
    <property type="match status" value="1"/>
</dbReference>
<keyword evidence="4 14" id="KW-0663">Pyridoxal phosphate</keyword>
<dbReference type="AlphaFoldDB" id="A0A328TTS3"/>
<dbReference type="RefSeq" id="WP_162475354.1">
    <property type="nucleotide sequence ID" value="NZ_LJAM02000033.1"/>
</dbReference>
<evidence type="ECO:0000313" key="15">
    <source>
        <dbReference type="EMBL" id="RAP72471.1"/>
    </source>
</evidence>
<dbReference type="GO" id="GO:0008696">
    <property type="term" value="F:4-amino-4-deoxychorismate lyase activity"/>
    <property type="evidence" value="ECO:0007669"/>
    <property type="project" value="UniProtKB-UniRule"/>
</dbReference>
<evidence type="ECO:0000256" key="12">
    <source>
        <dbReference type="NCBIfam" id="TIGR03461"/>
    </source>
</evidence>
<evidence type="ECO:0000256" key="5">
    <source>
        <dbReference type="ARBA" id="ARBA00022909"/>
    </source>
</evidence>
<evidence type="ECO:0000256" key="3">
    <source>
        <dbReference type="ARBA" id="ARBA00011738"/>
    </source>
</evidence>
<evidence type="ECO:0000256" key="4">
    <source>
        <dbReference type="ARBA" id="ARBA00022898"/>
    </source>
</evidence>